<feature type="compositionally biased region" description="Basic and acidic residues" evidence="1">
    <location>
        <begin position="1111"/>
        <end position="1120"/>
    </location>
</feature>
<feature type="region of interest" description="Disordered" evidence="1">
    <location>
        <begin position="1184"/>
        <end position="1225"/>
    </location>
</feature>
<reference evidence="2 3" key="1">
    <citation type="journal article" date="2024" name="Proc. Natl. Acad. Sci. U.S.A.">
        <title>The genetic regulatory architecture and epigenomic basis for age-related changes in rattlesnake venom.</title>
        <authorList>
            <person name="Hogan M.P."/>
            <person name="Holding M.L."/>
            <person name="Nystrom G.S."/>
            <person name="Colston T.J."/>
            <person name="Bartlett D.A."/>
            <person name="Mason A.J."/>
            <person name="Ellsworth S.A."/>
            <person name="Rautsaw R.M."/>
            <person name="Lawrence K.C."/>
            <person name="Strickland J.L."/>
            <person name="He B."/>
            <person name="Fraser P."/>
            <person name="Margres M.J."/>
            <person name="Gilbert D.M."/>
            <person name="Gibbs H.L."/>
            <person name="Parkinson C.L."/>
            <person name="Rokyta D.R."/>
        </authorList>
    </citation>
    <scope>NUCLEOTIDE SEQUENCE [LARGE SCALE GENOMIC DNA]</scope>
    <source>
        <strain evidence="2">DRR0105</strain>
    </source>
</reference>
<feature type="compositionally biased region" description="Basic and acidic residues" evidence="1">
    <location>
        <begin position="17"/>
        <end position="26"/>
    </location>
</feature>
<feature type="compositionally biased region" description="Basic residues" evidence="1">
    <location>
        <begin position="799"/>
        <end position="811"/>
    </location>
</feature>
<feature type="region of interest" description="Disordered" evidence="1">
    <location>
        <begin position="880"/>
        <end position="905"/>
    </location>
</feature>
<name>A0AAW1AT62_CROAD</name>
<gene>
    <name evidence="2" type="ORF">NXF25_016281</name>
</gene>
<feature type="compositionally biased region" description="Basic and acidic residues" evidence="1">
    <location>
        <begin position="465"/>
        <end position="499"/>
    </location>
</feature>
<comment type="caution">
    <text evidence="2">The sequence shown here is derived from an EMBL/GenBank/DDBJ whole genome shotgun (WGS) entry which is preliminary data.</text>
</comment>
<protein>
    <submittedName>
        <fullName evidence="2">Uncharacterized protein</fullName>
    </submittedName>
</protein>
<feature type="region of interest" description="Disordered" evidence="1">
    <location>
        <begin position="1"/>
        <end position="35"/>
    </location>
</feature>
<feature type="compositionally biased region" description="Acidic residues" evidence="1">
    <location>
        <begin position="384"/>
        <end position="395"/>
    </location>
</feature>
<accession>A0AAW1AT62</accession>
<feature type="region of interest" description="Disordered" evidence="1">
    <location>
        <begin position="301"/>
        <end position="329"/>
    </location>
</feature>
<dbReference type="EMBL" id="JAOTOJ010000014">
    <property type="protein sequence ID" value="KAK9393019.1"/>
    <property type="molecule type" value="Genomic_DNA"/>
</dbReference>
<feature type="compositionally biased region" description="Basic and acidic residues" evidence="1">
    <location>
        <begin position="409"/>
        <end position="423"/>
    </location>
</feature>
<evidence type="ECO:0000256" key="1">
    <source>
        <dbReference type="SAM" id="MobiDB-lite"/>
    </source>
</evidence>
<organism evidence="2 3">
    <name type="scientific">Crotalus adamanteus</name>
    <name type="common">Eastern diamondback rattlesnake</name>
    <dbReference type="NCBI Taxonomy" id="8729"/>
    <lineage>
        <taxon>Eukaryota</taxon>
        <taxon>Metazoa</taxon>
        <taxon>Chordata</taxon>
        <taxon>Craniata</taxon>
        <taxon>Vertebrata</taxon>
        <taxon>Euteleostomi</taxon>
        <taxon>Lepidosauria</taxon>
        <taxon>Squamata</taxon>
        <taxon>Bifurcata</taxon>
        <taxon>Unidentata</taxon>
        <taxon>Episquamata</taxon>
        <taxon>Toxicofera</taxon>
        <taxon>Serpentes</taxon>
        <taxon>Colubroidea</taxon>
        <taxon>Viperidae</taxon>
        <taxon>Crotalinae</taxon>
        <taxon>Crotalus</taxon>
    </lineage>
</organism>
<feature type="compositionally biased region" description="Basic and acidic residues" evidence="1">
    <location>
        <begin position="439"/>
        <end position="455"/>
    </location>
</feature>
<dbReference type="AlphaFoldDB" id="A0AAW1AT62"/>
<keyword evidence="3" id="KW-1185">Reference proteome</keyword>
<evidence type="ECO:0000313" key="3">
    <source>
        <dbReference type="Proteomes" id="UP001474421"/>
    </source>
</evidence>
<feature type="compositionally biased region" description="Basic and acidic residues" evidence="1">
    <location>
        <begin position="788"/>
        <end position="798"/>
    </location>
</feature>
<feature type="compositionally biased region" description="Basic and acidic residues" evidence="1">
    <location>
        <begin position="525"/>
        <end position="539"/>
    </location>
</feature>
<feature type="compositionally biased region" description="Low complexity" evidence="1">
    <location>
        <begin position="601"/>
        <end position="637"/>
    </location>
</feature>
<feature type="compositionally biased region" description="Basic and acidic residues" evidence="1">
    <location>
        <begin position="579"/>
        <end position="588"/>
    </location>
</feature>
<feature type="compositionally biased region" description="Basic and acidic residues" evidence="1">
    <location>
        <begin position="553"/>
        <end position="562"/>
    </location>
</feature>
<evidence type="ECO:0000313" key="2">
    <source>
        <dbReference type="EMBL" id="KAK9393019.1"/>
    </source>
</evidence>
<feature type="region of interest" description="Disordered" evidence="1">
    <location>
        <begin position="50"/>
        <end position="92"/>
    </location>
</feature>
<feature type="region of interest" description="Disordered" evidence="1">
    <location>
        <begin position="782"/>
        <end position="862"/>
    </location>
</feature>
<feature type="region of interest" description="Disordered" evidence="1">
    <location>
        <begin position="1103"/>
        <end position="1127"/>
    </location>
</feature>
<feature type="compositionally biased region" description="Basic and acidic residues" evidence="1">
    <location>
        <begin position="50"/>
        <end position="73"/>
    </location>
</feature>
<sequence>MGPLPAPTATSSLPRLRIGDKEEVGEKPSPLPLLDQMAIQCLDFRVKEQKEELAKTTEKSDTEPSSQKEEEATQPKATADPAGGMPPDSEEAPTVLKAMDEKMKMVEIQKGAFPEMVENSLRTFSIVSIKPLPKLIRFGNKLLRPKDLSLVFVAKEALCIIDFNISHKYMVFTWGIPKLHSRLTEKATPALSEATQCPSGPVKEIPQKPPAPILVLKTPRKRATTPRGAESKQILLIPKPQVPRIIPLAPAKRPQDVQFTDLFKQRSLAPSTPSKKAKGSPHWSLAVLLRDVPTQKHFEAEAPGEGIQSKKVALAMPSSESQGAVGKDSISIKQEALEEKTTEGKIRTLKAANLQEKLKDRPCSTDLPAPLKKGAKADGKDAGSEEDGDHQEEQEGPLHYTALPPTTKKGAENKKDGDERGELEGTMPCRAVPLSPEKGGSKRDEGRPAELEGRMRYTSTTETRAGTESKTNEDQQAELEGRVHYRPSSEKGASKKDGDEQGELEGIMCYRALPGTPKKGAATGSERDGGRPAELEGKMRYVSTAETGAGTGSKKDGDHQGELEGTLHYLALPLAPKKGARDGDRPAELEGMMRYSAIPKQAAQAEGEGTAAGRARSAQRFPARAAPSSPSPREAAAGESLAGAKSRGEADGKAAAGFKEARTSRKGRERAPRGDALALSLGVQAVGRQRDAPITRASLFLQLDLTKEKLNLHLQKRLEAALRPRQRAGLSLRVGTGAGKERGPPPHRPFCYVCMAPERRGAAVRTGCWALPQRILDMSDGRVPQVARLERRPREPRRGGPRRPARRRRRGAGQARPGEARAIKPWSWPPGFQRAPPGEIASRPATSDEQRRSNAGTHAYEDAPFRAFAQRGTAMPALPLLRSPLRGGASRAGKTCARQSRERRQPRWELSAPFNAGAVAKWAVWERLGTFHVQADTELSSLHGRAFQRGGDLFLVQRSFGKDEDPGAFRSAHACQGGTRCPLLRVLWPHRAARLAAAHASFSRAKHPTLPDIGRSVDIPRGKVDGRPPVYTPRLRPYAAEEHAFLAKQLVLKGLSAPRTRSAVRARRRSSVKRRRAPDRCPDRVCCRARRRLLLWPGVARAGEGPSGRSRWAEGEESPGRARRAPALLGRGGGALQRGFAALGRLRPLPGWEFWELPTRLQRYCSGRFTEFSSQVWRERGPRREELVGSQLGRTGTDTPPGWGSQKGRALGGSEVGPTGSSRGSGLPAGGRRFCLWWIWEYCRRNSL</sequence>
<feature type="region of interest" description="Disordered" evidence="1">
    <location>
        <begin position="360"/>
        <end position="673"/>
    </location>
</feature>
<dbReference type="Proteomes" id="UP001474421">
    <property type="component" value="Unassembled WGS sequence"/>
</dbReference>
<proteinExistence type="predicted"/>